<dbReference type="AlphaFoldDB" id="A0A316YEA8"/>
<dbReference type="Pfam" id="PF08576">
    <property type="entry name" value="DUF1764"/>
    <property type="match status" value="1"/>
</dbReference>
<proteinExistence type="predicted"/>
<protein>
    <recommendedName>
        <fullName evidence="4">DUF1764-domain-containing protein</fullName>
    </recommendedName>
</protein>
<organism evidence="2 3">
    <name type="scientific">Acaromyces ingoldii</name>
    <dbReference type="NCBI Taxonomy" id="215250"/>
    <lineage>
        <taxon>Eukaryota</taxon>
        <taxon>Fungi</taxon>
        <taxon>Dikarya</taxon>
        <taxon>Basidiomycota</taxon>
        <taxon>Ustilaginomycotina</taxon>
        <taxon>Exobasidiomycetes</taxon>
        <taxon>Exobasidiales</taxon>
        <taxon>Cryptobasidiaceae</taxon>
        <taxon>Acaromyces</taxon>
    </lineage>
</organism>
<reference evidence="2 3" key="1">
    <citation type="journal article" date="2018" name="Mol. Biol. Evol.">
        <title>Broad Genomic Sampling Reveals a Smut Pathogenic Ancestry of the Fungal Clade Ustilaginomycotina.</title>
        <authorList>
            <person name="Kijpornyongpan T."/>
            <person name="Mondo S.J."/>
            <person name="Barry K."/>
            <person name="Sandor L."/>
            <person name="Lee J."/>
            <person name="Lipzen A."/>
            <person name="Pangilinan J."/>
            <person name="LaButti K."/>
            <person name="Hainaut M."/>
            <person name="Henrissat B."/>
            <person name="Grigoriev I.V."/>
            <person name="Spatafora J.W."/>
            <person name="Aime M.C."/>
        </authorList>
    </citation>
    <scope>NUCLEOTIDE SEQUENCE [LARGE SCALE GENOMIC DNA]</scope>
    <source>
        <strain evidence="2 3">MCA 4198</strain>
    </source>
</reference>
<sequence>MPTKKKESKAPAAAVPLDKGKAKASEIDDIFGGKTAPLADGAEKTKKKKKQPEPAAESKGSAAGGKEKEVPAKKRKAVDEIADPSVSILAKEKKQKKKQGVSEEERDFMDSRGKKRAMTDDGLRIFTEKELGINDESGGESGFSSLYSPRRTKDISTGTPLCPFDCDCCF</sequence>
<feature type="region of interest" description="Disordered" evidence="1">
    <location>
        <begin position="1"/>
        <end position="121"/>
    </location>
</feature>
<dbReference type="RefSeq" id="XP_025374945.1">
    <property type="nucleotide sequence ID" value="XM_025518267.1"/>
</dbReference>
<dbReference type="Proteomes" id="UP000245768">
    <property type="component" value="Unassembled WGS sequence"/>
</dbReference>
<evidence type="ECO:0000313" key="3">
    <source>
        <dbReference type="Proteomes" id="UP000245768"/>
    </source>
</evidence>
<dbReference type="PANTHER" id="PTHR34066:SF1">
    <property type="entry name" value="DUF1764 FAMILY PROTEIN"/>
    <property type="match status" value="1"/>
</dbReference>
<keyword evidence="3" id="KW-1185">Reference proteome</keyword>
<evidence type="ECO:0000256" key="1">
    <source>
        <dbReference type="SAM" id="MobiDB-lite"/>
    </source>
</evidence>
<gene>
    <name evidence="2" type="ORF">FA10DRAFT_175777</name>
</gene>
<evidence type="ECO:0000313" key="2">
    <source>
        <dbReference type="EMBL" id="PWN87747.1"/>
    </source>
</evidence>
<dbReference type="EMBL" id="KZ819639">
    <property type="protein sequence ID" value="PWN87747.1"/>
    <property type="molecule type" value="Genomic_DNA"/>
</dbReference>
<dbReference type="GeneID" id="37040183"/>
<feature type="region of interest" description="Disordered" evidence="1">
    <location>
        <begin position="134"/>
        <end position="153"/>
    </location>
</feature>
<name>A0A316YEA8_9BASI</name>
<dbReference type="InParanoid" id="A0A316YEA8"/>
<dbReference type="PANTHER" id="PTHR34066">
    <property type="entry name" value="GROWTH FACTOR 2"/>
    <property type="match status" value="1"/>
</dbReference>
<feature type="compositionally biased region" description="Basic and acidic residues" evidence="1">
    <location>
        <begin position="100"/>
        <end position="121"/>
    </location>
</feature>
<evidence type="ECO:0008006" key="4">
    <source>
        <dbReference type="Google" id="ProtNLM"/>
    </source>
</evidence>
<dbReference type="OrthoDB" id="20835at2759"/>
<dbReference type="InterPro" id="IPR013885">
    <property type="entry name" value="DUF1764_euk"/>
</dbReference>
<accession>A0A316YEA8</accession>